<comment type="subcellular location">
    <subcellularLocation>
        <location evidence="1">Nucleus</location>
    </subcellularLocation>
</comment>
<reference evidence="7 8" key="1">
    <citation type="submission" date="2014-06" db="EMBL/GenBank/DDBJ databases">
        <title>Evolutionary Origins and Diversification of the Mycorrhizal Mutualists.</title>
        <authorList>
            <consortium name="DOE Joint Genome Institute"/>
            <consortium name="Mycorrhizal Genomics Consortium"/>
            <person name="Kohler A."/>
            <person name="Kuo A."/>
            <person name="Nagy L.G."/>
            <person name="Floudas D."/>
            <person name="Copeland A."/>
            <person name="Barry K.W."/>
            <person name="Cichocki N."/>
            <person name="Veneault-Fourrey C."/>
            <person name="LaButti K."/>
            <person name="Lindquist E.A."/>
            <person name="Lipzen A."/>
            <person name="Lundell T."/>
            <person name="Morin E."/>
            <person name="Murat C."/>
            <person name="Riley R."/>
            <person name="Ohm R."/>
            <person name="Sun H."/>
            <person name="Tunlid A."/>
            <person name="Henrissat B."/>
            <person name="Grigoriev I.V."/>
            <person name="Hibbett D.S."/>
            <person name="Martin F."/>
        </authorList>
    </citation>
    <scope>NUCLEOTIDE SEQUENCE [LARGE SCALE GENOMIC DNA]</scope>
    <source>
        <strain evidence="7 8">SS14</strain>
    </source>
</reference>
<accession>A0A0C9UCQ0</accession>
<evidence type="ECO:0000256" key="5">
    <source>
        <dbReference type="ARBA" id="ARBA00023242"/>
    </source>
</evidence>
<keyword evidence="3" id="KW-0805">Transcription regulation</keyword>
<comment type="similarity">
    <text evidence="2">Belongs to the NGG1 family.</text>
</comment>
<dbReference type="OrthoDB" id="1232at2759"/>
<dbReference type="GO" id="GO:0006357">
    <property type="term" value="P:regulation of transcription by RNA polymerase II"/>
    <property type="evidence" value="ECO:0007669"/>
    <property type="project" value="TreeGrafter"/>
</dbReference>
<dbReference type="HOGENOM" id="CLU_020179_1_0_1"/>
<dbReference type="PANTHER" id="PTHR13556:SF2">
    <property type="entry name" value="TRANSCRIPTIONAL ADAPTER 3"/>
    <property type="match status" value="1"/>
</dbReference>
<sequence length="646" mass="72014">MAHTFTPYPQVSTLRSQLLTNPPVSVPPVDDLLSLQEELQTLKSRSSGKVKKAENDIKVLEGLHRKYKDKERDREKGKVKDKARIKRENTGLWADCTAGCDYFAGVLDTPDSHSASGTVGTPTAMALGGYGVKTLPPSKAVPSKTVPNKTLPGTYSGIPPASGSLMKDKMRKEKDRQLLLEKERKKELKKKKRKREEDESDAEELERPKKLKRSPEPPLIPQKQKSPTKIHTPTTQQPSAPATATSFALPRHNPQIPQRPLPQPLPPPGPCSPCEVTDDFSKLKPPTQTSISTFWSYVEPWLRPIREEDVGLLEWDGDEETPFVIPPLGRHYTEIWDDEDSGRYPAPSELTSRPTPKTGELPRWDPLAIQESDLVSDKGHALGPVHERLLSAMLPVVLGADGKPAASSSKSVNGGSRLIDPLVVDEKIGKMRPFEGDKQPPKVNVQDMQERIVKELKSIGLLGEEEVINPDYSTCPDDPLAAELRQCQKDLRIQMTINKARRKRLAEIAKERLARNEFEEHTAALERSILAKYNTLQRRDMPKQAKKKKKAGGAGGGAHVVPDGPFQPPANLHPAAWGLEKSERVELGVDEELNGMVEMRQGFVEFVQPMLDAKERERPGLLYGTPKRSIYEDLEVLEVGREERGR</sequence>
<evidence type="ECO:0000313" key="7">
    <source>
        <dbReference type="EMBL" id="KIJ32439.1"/>
    </source>
</evidence>
<dbReference type="EMBL" id="KN837227">
    <property type="protein sequence ID" value="KIJ32439.1"/>
    <property type="molecule type" value="Genomic_DNA"/>
</dbReference>
<dbReference type="InterPro" id="IPR019340">
    <property type="entry name" value="Histone_AcTrfase_su3"/>
</dbReference>
<feature type="compositionally biased region" description="Low complexity" evidence="6">
    <location>
        <begin position="232"/>
        <end position="246"/>
    </location>
</feature>
<dbReference type="Proteomes" id="UP000054279">
    <property type="component" value="Unassembled WGS sequence"/>
</dbReference>
<evidence type="ECO:0000256" key="4">
    <source>
        <dbReference type="ARBA" id="ARBA00023163"/>
    </source>
</evidence>
<keyword evidence="5" id="KW-0539">Nucleus</keyword>
<dbReference type="Pfam" id="PF10198">
    <property type="entry name" value="Ada3"/>
    <property type="match status" value="1"/>
</dbReference>
<dbReference type="GO" id="GO:0000124">
    <property type="term" value="C:SAGA complex"/>
    <property type="evidence" value="ECO:0007669"/>
    <property type="project" value="TreeGrafter"/>
</dbReference>
<feature type="region of interest" description="Disordered" evidence="6">
    <location>
        <begin position="338"/>
        <end position="363"/>
    </location>
</feature>
<evidence type="ECO:0000313" key="8">
    <source>
        <dbReference type="Proteomes" id="UP000054279"/>
    </source>
</evidence>
<evidence type="ECO:0000256" key="1">
    <source>
        <dbReference type="ARBA" id="ARBA00004123"/>
    </source>
</evidence>
<dbReference type="AlphaFoldDB" id="A0A0C9UCQ0"/>
<proteinExistence type="inferred from homology"/>
<feature type="compositionally biased region" description="Basic and acidic residues" evidence="6">
    <location>
        <begin position="166"/>
        <end position="186"/>
    </location>
</feature>
<evidence type="ECO:0000256" key="2">
    <source>
        <dbReference type="ARBA" id="ARBA00005330"/>
    </source>
</evidence>
<feature type="region of interest" description="Disordered" evidence="6">
    <location>
        <begin position="136"/>
        <end position="287"/>
    </location>
</feature>
<name>A0A0C9UCQ0_SPHS4</name>
<evidence type="ECO:0008006" key="9">
    <source>
        <dbReference type="Google" id="ProtNLM"/>
    </source>
</evidence>
<dbReference type="GO" id="GO:0005634">
    <property type="term" value="C:nucleus"/>
    <property type="evidence" value="ECO:0007669"/>
    <property type="project" value="UniProtKB-SubCell"/>
</dbReference>
<evidence type="ECO:0000256" key="6">
    <source>
        <dbReference type="SAM" id="MobiDB-lite"/>
    </source>
</evidence>
<feature type="compositionally biased region" description="Pro residues" evidence="6">
    <location>
        <begin position="257"/>
        <end position="271"/>
    </location>
</feature>
<keyword evidence="8" id="KW-1185">Reference proteome</keyword>
<organism evidence="7 8">
    <name type="scientific">Sphaerobolus stellatus (strain SS14)</name>
    <dbReference type="NCBI Taxonomy" id="990650"/>
    <lineage>
        <taxon>Eukaryota</taxon>
        <taxon>Fungi</taxon>
        <taxon>Dikarya</taxon>
        <taxon>Basidiomycota</taxon>
        <taxon>Agaricomycotina</taxon>
        <taxon>Agaricomycetes</taxon>
        <taxon>Phallomycetidae</taxon>
        <taxon>Geastrales</taxon>
        <taxon>Sphaerobolaceae</taxon>
        <taxon>Sphaerobolus</taxon>
    </lineage>
</organism>
<gene>
    <name evidence="7" type="ORF">M422DRAFT_52866</name>
</gene>
<dbReference type="GO" id="GO:0003713">
    <property type="term" value="F:transcription coactivator activity"/>
    <property type="evidence" value="ECO:0007669"/>
    <property type="project" value="TreeGrafter"/>
</dbReference>
<dbReference type="PANTHER" id="PTHR13556">
    <property type="entry name" value="TRANSCRIPTIONAL ADAPTER 3-RELATED"/>
    <property type="match status" value="1"/>
</dbReference>
<keyword evidence="4" id="KW-0804">Transcription</keyword>
<evidence type="ECO:0000256" key="3">
    <source>
        <dbReference type="ARBA" id="ARBA00023015"/>
    </source>
</evidence>
<protein>
    <recommendedName>
        <fullName evidence="9">Transcriptional adapter 3</fullName>
    </recommendedName>
</protein>
<feature type="region of interest" description="Disordered" evidence="6">
    <location>
        <begin position="539"/>
        <end position="568"/>
    </location>
</feature>